<evidence type="ECO:0000256" key="4">
    <source>
        <dbReference type="ARBA" id="ARBA00022840"/>
    </source>
</evidence>
<organism evidence="10 11">
    <name type="scientific">Isobaculum melis</name>
    <dbReference type="NCBI Taxonomy" id="142588"/>
    <lineage>
        <taxon>Bacteria</taxon>
        <taxon>Bacillati</taxon>
        <taxon>Bacillota</taxon>
        <taxon>Bacilli</taxon>
        <taxon>Lactobacillales</taxon>
        <taxon>Carnobacteriaceae</taxon>
        <taxon>Isobaculum</taxon>
    </lineage>
</organism>
<dbReference type="InterPro" id="IPR042099">
    <property type="entry name" value="ANL_N_sf"/>
</dbReference>
<evidence type="ECO:0000256" key="3">
    <source>
        <dbReference type="ARBA" id="ARBA00022741"/>
    </source>
</evidence>
<dbReference type="Pfam" id="PF13193">
    <property type="entry name" value="AMP-binding_C"/>
    <property type="match status" value="1"/>
</dbReference>
<evidence type="ECO:0000256" key="7">
    <source>
        <dbReference type="HAMAP-Rule" id="MF_00593"/>
    </source>
</evidence>
<feature type="binding site" evidence="7">
    <location>
        <position position="302"/>
    </location>
    <ligand>
        <name>D-alanine</name>
        <dbReference type="ChEBI" id="CHEBI:57416"/>
    </ligand>
</feature>
<protein>
    <recommendedName>
        <fullName evidence="7">D-alanine--D-alanyl carrier protein ligase</fullName>
        <shortName evidence="7">DCL</shortName>
        <ecNumber evidence="7">6.2.1.54</ecNumber>
    </recommendedName>
    <alternativeName>
        <fullName evidence="7">D-alanine--poly(phosphoribitol) ligase subunit 1</fullName>
    </alternativeName>
    <alternativeName>
        <fullName evidence="7">D-alanine-activating enzyme</fullName>
        <shortName evidence="7">DAE</shortName>
    </alternativeName>
</protein>
<feature type="binding site" evidence="7">
    <location>
        <position position="384"/>
    </location>
    <ligand>
        <name>ATP</name>
        <dbReference type="ChEBI" id="CHEBI:30616"/>
    </ligand>
</feature>
<evidence type="ECO:0000256" key="5">
    <source>
        <dbReference type="ARBA" id="ARBA00054605"/>
    </source>
</evidence>
<proteinExistence type="inferred from homology"/>
<gene>
    <name evidence="7" type="primary">dltA</name>
    <name evidence="10" type="ORF">SAMN04488559_11150</name>
</gene>
<evidence type="ECO:0000259" key="9">
    <source>
        <dbReference type="Pfam" id="PF13193"/>
    </source>
</evidence>
<keyword evidence="1 7" id="KW-0963">Cytoplasm</keyword>
<dbReference type="RefSeq" id="WP_092652645.1">
    <property type="nucleotide sequence ID" value="NZ_FOHA01000011.1"/>
</dbReference>
<name>A0A1H9T868_9LACT</name>
<dbReference type="InterPro" id="IPR025110">
    <property type="entry name" value="AMP-bd_C"/>
</dbReference>
<keyword evidence="2 7" id="KW-0436">Ligase</keyword>
<evidence type="ECO:0000256" key="2">
    <source>
        <dbReference type="ARBA" id="ARBA00022598"/>
    </source>
</evidence>
<dbReference type="CDD" id="cd05945">
    <property type="entry name" value="DltA"/>
    <property type="match status" value="1"/>
</dbReference>
<feature type="binding site" evidence="7">
    <location>
        <position position="493"/>
    </location>
    <ligand>
        <name>ATP</name>
        <dbReference type="ChEBI" id="CHEBI:30616"/>
    </ligand>
</feature>
<keyword evidence="4 7" id="KW-0067">ATP-binding</keyword>
<dbReference type="EC" id="6.2.1.54" evidence="7"/>
<keyword evidence="11" id="KW-1185">Reference proteome</keyword>
<evidence type="ECO:0000256" key="1">
    <source>
        <dbReference type="ARBA" id="ARBA00022490"/>
    </source>
</evidence>
<dbReference type="GO" id="GO:0047473">
    <property type="term" value="F:D-alanine [D-alanyl carrier protein] ligase activity"/>
    <property type="evidence" value="ECO:0007669"/>
    <property type="project" value="UniProtKB-UniRule"/>
</dbReference>
<dbReference type="STRING" id="142588.SAMN04488559_11150"/>
<dbReference type="GO" id="GO:0070395">
    <property type="term" value="P:lipoteichoic acid biosynthetic process"/>
    <property type="evidence" value="ECO:0007669"/>
    <property type="project" value="UniProtKB-UniRule"/>
</dbReference>
<feature type="domain" description="AMP-binding enzyme C-terminal" evidence="9">
    <location>
        <begin position="420"/>
        <end position="493"/>
    </location>
</feature>
<dbReference type="GO" id="GO:0005524">
    <property type="term" value="F:ATP binding"/>
    <property type="evidence" value="ECO:0007669"/>
    <property type="project" value="UniProtKB-KW"/>
</dbReference>
<dbReference type="InterPro" id="IPR010072">
    <property type="entry name" value="DltA"/>
</dbReference>
<feature type="binding site" evidence="7">
    <location>
        <begin position="395"/>
        <end position="398"/>
    </location>
    <ligand>
        <name>ATP</name>
        <dbReference type="ChEBI" id="CHEBI:30616"/>
    </ligand>
</feature>
<dbReference type="InterPro" id="IPR000873">
    <property type="entry name" value="AMP-dep_synth/lig_dom"/>
</dbReference>
<feature type="domain" description="AMP-dependent synthetase/ligase" evidence="8">
    <location>
        <begin position="11"/>
        <end position="361"/>
    </location>
</feature>
<dbReference type="Gene3D" id="3.40.50.12780">
    <property type="entry name" value="N-terminal domain of ligase-like"/>
    <property type="match status" value="1"/>
</dbReference>
<dbReference type="EMBL" id="FOHA01000011">
    <property type="protein sequence ID" value="SER93435.1"/>
    <property type="molecule type" value="Genomic_DNA"/>
</dbReference>
<dbReference type="AlphaFoldDB" id="A0A1H9T868"/>
<dbReference type="PANTHER" id="PTHR45398">
    <property type="match status" value="1"/>
</dbReference>
<feature type="binding site" evidence="7">
    <location>
        <begin position="153"/>
        <end position="154"/>
    </location>
    <ligand>
        <name>ATP</name>
        <dbReference type="ChEBI" id="CHEBI:30616"/>
    </ligand>
</feature>
<dbReference type="PANTHER" id="PTHR45398:SF1">
    <property type="entry name" value="ENZYME, PUTATIVE (JCVI)-RELATED"/>
    <property type="match status" value="1"/>
</dbReference>
<evidence type="ECO:0000259" key="8">
    <source>
        <dbReference type="Pfam" id="PF00501"/>
    </source>
</evidence>
<dbReference type="InterPro" id="IPR010071">
    <property type="entry name" value="AA_adenyl_dom"/>
</dbReference>
<comment type="subcellular location">
    <subcellularLocation>
        <location evidence="7">Cytoplasm</location>
    </subcellularLocation>
</comment>
<dbReference type="OrthoDB" id="9765680at2"/>
<dbReference type="Pfam" id="PF00501">
    <property type="entry name" value="AMP-binding"/>
    <property type="match status" value="1"/>
</dbReference>
<comment type="catalytic activity">
    <reaction evidence="7">
        <text>holo-[D-alanyl-carrier protein] + D-alanine + ATP = D-alanyl-[D-alanyl-carrier protein] + AMP + diphosphate</text>
        <dbReference type="Rhea" id="RHEA:55132"/>
        <dbReference type="Rhea" id="RHEA-COMP:14102"/>
        <dbReference type="Rhea" id="RHEA-COMP:14103"/>
        <dbReference type="ChEBI" id="CHEBI:30616"/>
        <dbReference type="ChEBI" id="CHEBI:33019"/>
        <dbReference type="ChEBI" id="CHEBI:57416"/>
        <dbReference type="ChEBI" id="CHEBI:64479"/>
        <dbReference type="ChEBI" id="CHEBI:138620"/>
        <dbReference type="ChEBI" id="CHEBI:456215"/>
        <dbReference type="EC" id="6.2.1.54"/>
    </reaction>
</comment>
<dbReference type="UniPathway" id="UPA00556"/>
<comment type="function">
    <text evidence="5 7">Catalyzes the first step in the D-alanylation of lipoteichoic acid (LTA), the activation of D-alanine and its transfer onto the D-alanyl carrier protein (Dcp) DltC. In an ATP-dependent two-step reaction, forms a high energy D-alanyl-AMP intermediate, followed by transfer of the D-alanyl residue as a thiol ester to the phosphopantheinyl prosthetic group of the Dcp. D-alanylation of LTA plays an important role in modulating the properties of the cell wall in Gram-positive bacteria, influencing the net charge of the cell wall.</text>
</comment>
<keyword evidence="3 7" id="KW-0547">Nucleotide-binding</keyword>
<dbReference type="HAMAP" id="MF_00593">
    <property type="entry name" value="DltA"/>
    <property type="match status" value="1"/>
</dbReference>
<evidence type="ECO:0000313" key="11">
    <source>
        <dbReference type="Proteomes" id="UP000198948"/>
    </source>
</evidence>
<dbReference type="NCBIfam" id="NF003417">
    <property type="entry name" value="PRK04813.1"/>
    <property type="match status" value="1"/>
</dbReference>
<dbReference type="SUPFAM" id="SSF56801">
    <property type="entry name" value="Acetyl-CoA synthetase-like"/>
    <property type="match status" value="1"/>
</dbReference>
<dbReference type="NCBIfam" id="TIGR01733">
    <property type="entry name" value="AA-adenyl-dom"/>
    <property type="match status" value="1"/>
</dbReference>
<evidence type="ECO:0000256" key="6">
    <source>
        <dbReference type="ARBA" id="ARBA00061336"/>
    </source>
</evidence>
<comment type="similarity">
    <text evidence="6 7">Belongs to the ATP-dependent AMP-binding enzyme family. DltA subfamily.</text>
</comment>
<dbReference type="GO" id="GO:0005737">
    <property type="term" value="C:cytoplasm"/>
    <property type="evidence" value="ECO:0007669"/>
    <property type="project" value="UniProtKB-SubCell"/>
</dbReference>
<feature type="binding site" evidence="7">
    <location>
        <position position="493"/>
    </location>
    <ligand>
        <name>D-alanine</name>
        <dbReference type="ChEBI" id="CHEBI:57416"/>
    </ligand>
</feature>
<dbReference type="Gene3D" id="3.30.300.30">
    <property type="match status" value="1"/>
</dbReference>
<dbReference type="InterPro" id="IPR044507">
    <property type="entry name" value="DltA-like"/>
</dbReference>
<comment type="pathway">
    <text evidence="7">Cell wall biogenesis; lipoteichoic acid biosynthesis.</text>
</comment>
<accession>A0A1H9T868</accession>
<evidence type="ECO:0000313" key="10">
    <source>
        <dbReference type="EMBL" id="SER93435.1"/>
    </source>
</evidence>
<feature type="binding site" evidence="7">
    <location>
        <begin position="293"/>
        <end position="298"/>
    </location>
    <ligand>
        <name>ATP</name>
        <dbReference type="ChEBI" id="CHEBI:30616"/>
    </ligand>
</feature>
<dbReference type="FunFam" id="3.30.300.30:FF:000012">
    <property type="entry name" value="D-alanine--D-alanyl carrier protein ligase"/>
    <property type="match status" value="1"/>
</dbReference>
<dbReference type="InterPro" id="IPR045851">
    <property type="entry name" value="AMP-bd_C_sf"/>
</dbReference>
<dbReference type="Proteomes" id="UP000198948">
    <property type="component" value="Unassembled WGS sequence"/>
</dbReference>
<dbReference type="NCBIfam" id="TIGR01734">
    <property type="entry name" value="D-ala-DACP-lig"/>
    <property type="match status" value="1"/>
</dbReference>
<feature type="binding site" evidence="7">
    <location>
        <position position="198"/>
    </location>
    <ligand>
        <name>D-alanine</name>
        <dbReference type="ChEBI" id="CHEBI:57416"/>
    </ligand>
</feature>
<sequence>MKTIIEQMNDFAEMSPDTLCYDSIEKTHTYGELKWQSNQLANAIIKKVPHLDGNMPVLIYGEITYEMVVSFIAALKVGMFYVPVDKYTPMERIKQIFDIAQPELIISLEALPFEATVPVLTLEEVQQVIEQKEVLNLPVYQTKDTDRIYAIFTSGTTGVPKGVQINHRNLLSFTDWIATDFQVGKQKRFLCQAPFSFDLSVMDLYPALLSGGTLVPVQKQVTDNFKKLFAYLPETKVNVWVSTPSFMEICLLEKTFDALHYPELTTFLFCGEELTNQTAKQLKERFPEAAIYNTYGPTEATVAVTQVLITDEVLAEYPRLPIGFVKEDTQMLIKDDEGNTLPDGEVGEMVIVGPSVSIGYLNNEEKTAEAFYLEDGVQAYRTGDLGFLKEGLLFYQGRKDFQIKLHGYRIELEDVDHHLENVSLIKAAIAVPQMKENKVANLAAFVVAQPHTFEKEYQLTAAIKKELAESTMAYMIPQKWIYLDELPLTANGKIDRKTLMNEVNQ</sequence>
<reference evidence="10 11" key="1">
    <citation type="submission" date="2016-10" db="EMBL/GenBank/DDBJ databases">
        <authorList>
            <person name="de Groot N.N."/>
        </authorList>
    </citation>
    <scope>NUCLEOTIDE SEQUENCE [LARGE SCALE GENOMIC DNA]</scope>
    <source>
        <strain evidence="10 11">DSM 13760</strain>
    </source>
</reference>